<keyword evidence="2" id="KW-1185">Reference proteome</keyword>
<evidence type="ECO:0000313" key="1">
    <source>
        <dbReference type="EMBL" id="SKA76183.1"/>
    </source>
</evidence>
<evidence type="ECO:0000313" key="2">
    <source>
        <dbReference type="Proteomes" id="UP000190162"/>
    </source>
</evidence>
<sequence length="67" mass="7736">MSRVSNPINTDSDHLQRLTDLQLRKLFNSCKGKYFFGGNRHSHNSQHDAAKQIENIHTEMTRRGLAL</sequence>
<protein>
    <submittedName>
        <fullName evidence="1">Uncharacterized protein</fullName>
    </submittedName>
</protein>
<proteinExistence type="predicted"/>
<dbReference type="RefSeq" id="WP_078754847.1">
    <property type="nucleotide sequence ID" value="NZ_FUXU01000218.1"/>
</dbReference>
<organism evidence="1 2">
    <name type="scientific">Enterovibrio nigricans DSM 22720</name>
    <dbReference type="NCBI Taxonomy" id="1121868"/>
    <lineage>
        <taxon>Bacteria</taxon>
        <taxon>Pseudomonadati</taxon>
        <taxon>Pseudomonadota</taxon>
        <taxon>Gammaproteobacteria</taxon>
        <taxon>Vibrionales</taxon>
        <taxon>Vibrionaceae</taxon>
        <taxon>Enterovibrio</taxon>
    </lineage>
</organism>
<dbReference type="EMBL" id="FUXU01000218">
    <property type="protein sequence ID" value="SKA76183.1"/>
    <property type="molecule type" value="Genomic_DNA"/>
</dbReference>
<dbReference type="Proteomes" id="UP000190162">
    <property type="component" value="Unassembled WGS sequence"/>
</dbReference>
<accession>A0A1T4WFU6</accession>
<reference evidence="2" key="1">
    <citation type="submission" date="2017-02" db="EMBL/GenBank/DDBJ databases">
        <authorList>
            <person name="Varghese N."/>
            <person name="Submissions S."/>
        </authorList>
    </citation>
    <scope>NUCLEOTIDE SEQUENCE [LARGE SCALE GENOMIC DNA]</scope>
    <source>
        <strain evidence="2">DSM 22720</strain>
    </source>
</reference>
<dbReference type="AlphaFoldDB" id="A0A1T4WFU6"/>
<name>A0A1T4WFU6_9GAMM</name>
<gene>
    <name evidence="1" type="ORF">SAMN02745132_04916</name>
</gene>